<feature type="binding site" evidence="2">
    <location>
        <position position="210"/>
    </location>
    <ligand>
        <name>Zn(2+)</name>
        <dbReference type="ChEBI" id="CHEBI:29105"/>
    </ligand>
</feature>
<dbReference type="SUPFAM" id="SSF52467">
    <property type="entry name" value="DHS-like NAD/FAD-binding domain"/>
    <property type="match status" value="1"/>
</dbReference>
<feature type="binding site" evidence="2">
    <location>
        <position position="213"/>
    </location>
    <ligand>
        <name>Zn(2+)</name>
        <dbReference type="ChEBI" id="CHEBI:29105"/>
    </ligand>
</feature>
<dbReference type="KEGG" id="dho:Dia5BBH33_17800"/>
<dbReference type="Gene3D" id="3.40.50.1220">
    <property type="entry name" value="TPP-binding domain"/>
    <property type="match status" value="1"/>
</dbReference>
<reference evidence="5" key="1">
    <citation type="submission" date="2019-05" db="EMBL/GenBank/DDBJ databases">
        <title>Complete genome sequencing of Dialister sp. strain 5BBH33.</title>
        <authorList>
            <person name="Sakamoto M."/>
            <person name="Murakami T."/>
            <person name="Mori H."/>
        </authorList>
    </citation>
    <scope>NUCLEOTIDE SEQUENCE [LARGE SCALE GENOMIC DNA]</scope>
    <source>
        <strain evidence="5">5BBH33</strain>
    </source>
</reference>
<sequence length="343" mass="38864">MSFYEDLVMQTQMNFQKYYGIYRRGGTPYELAGPSKLSMDEKIDRLVQEIRDADCVIVGGASGLSAAGGGNFYYENNDSFKKYFGKFEEVYHFNGAFDGMFRHWNDRAAFWAFLATFLHTTLTAPIRAPYHDLDALLKGKDFFVITTNQDTQFIKLYPENKVAELQGDHRFFQCASCCQDDTWDAVQPVEDMIRAMGDGIKIPKGMIPRCPHCGGEAFPWVRGYGNFLQGKKYKEQYEKASSYIASHKDAKILFIELGVGRMTPMFIQEPFWQLTMGLPHARYIGVNNQFDFLPRQIEDKGMTILGDIAEVLTAAVKKKGGGVRNGLSGNCRKNQAGRRCPDP</sequence>
<name>A0A8D4UVP5_9FIRM</name>
<evidence type="ECO:0000313" key="5">
    <source>
        <dbReference type="Proteomes" id="UP000320585"/>
    </source>
</evidence>
<protein>
    <recommendedName>
        <fullName evidence="3">Deacetylase sirtuin-type domain-containing protein</fullName>
    </recommendedName>
</protein>
<proteinExistence type="predicted"/>
<evidence type="ECO:0000259" key="3">
    <source>
        <dbReference type="PROSITE" id="PS50305"/>
    </source>
</evidence>
<dbReference type="Proteomes" id="UP000320585">
    <property type="component" value="Chromosome"/>
</dbReference>
<comment type="caution">
    <text evidence="2">Lacks conserved residue(s) required for the propagation of feature annotation.</text>
</comment>
<feature type="domain" description="Deacetylase sirtuin-type" evidence="3">
    <location>
        <begin position="36"/>
        <end position="322"/>
    </location>
</feature>
<accession>A0A8D4UVP5</accession>
<dbReference type="AlphaFoldDB" id="A0A8D4UVP5"/>
<keyword evidence="2" id="KW-0862">Zinc</keyword>
<gene>
    <name evidence="4" type="ORF">Dia5BBH33_17800</name>
</gene>
<dbReference type="GeneID" id="92716993"/>
<feature type="binding site" evidence="2">
    <location>
        <position position="174"/>
    </location>
    <ligand>
        <name>Zn(2+)</name>
        <dbReference type="ChEBI" id="CHEBI:29105"/>
    </ligand>
</feature>
<dbReference type="PROSITE" id="PS50305">
    <property type="entry name" value="SIRTUIN"/>
    <property type="match status" value="1"/>
</dbReference>
<keyword evidence="5" id="KW-1185">Reference proteome</keyword>
<organism evidence="4 5">
    <name type="scientific">Dialister hominis</name>
    <dbReference type="NCBI Taxonomy" id="2582419"/>
    <lineage>
        <taxon>Bacteria</taxon>
        <taxon>Bacillati</taxon>
        <taxon>Bacillota</taxon>
        <taxon>Negativicutes</taxon>
        <taxon>Veillonellales</taxon>
        <taxon>Veillonellaceae</taxon>
        <taxon>Dialister</taxon>
    </lineage>
</organism>
<dbReference type="GO" id="GO:0046872">
    <property type="term" value="F:metal ion binding"/>
    <property type="evidence" value="ECO:0007669"/>
    <property type="project" value="UniProtKB-KW"/>
</dbReference>
<evidence type="ECO:0000256" key="2">
    <source>
        <dbReference type="PROSITE-ProRule" id="PRU00236"/>
    </source>
</evidence>
<dbReference type="EMBL" id="AP019697">
    <property type="protein sequence ID" value="BBK25845.1"/>
    <property type="molecule type" value="Genomic_DNA"/>
</dbReference>
<dbReference type="RefSeq" id="WP_198419603.1">
    <property type="nucleotide sequence ID" value="NZ_AP019697.1"/>
</dbReference>
<feature type="binding site" evidence="2">
    <location>
        <position position="177"/>
    </location>
    <ligand>
        <name>Zn(2+)</name>
        <dbReference type="ChEBI" id="CHEBI:29105"/>
    </ligand>
</feature>
<evidence type="ECO:0000313" key="4">
    <source>
        <dbReference type="EMBL" id="BBK25845.1"/>
    </source>
</evidence>
<evidence type="ECO:0000256" key="1">
    <source>
        <dbReference type="ARBA" id="ARBA00023027"/>
    </source>
</evidence>
<dbReference type="InterPro" id="IPR029035">
    <property type="entry name" value="DHS-like_NAD/FAD-binding_dom"/>
</dbReference>
<keyword evidence="1" id="KW-0520">NAD</keyword>
<dbReference type="InterPro" id="IPR026590">
    <property type="entry name" value="Ssirtuin_cat_dom"/>
</dbReference>
<keyword evidence="2" id="KW-0479">Metal-binding</keyword>